<protein>
    <submittedName>
        <fullName evidence="1">Uncharacterized protein</fullName>
    </submittedName>
</protein>
<dbReference type="EMBL" id="CP163439">
    <property type="protein sequence ID" value="XDQ33287.1"/>
    <property type="molecule type" value="Genomic_DNA"/>
</dbReference>
<dbReference type="AlphaFoldDB" id="A0AB39PSL2"/>
<dbReference type="RefSeq" id="WP_369167831.1">
    <property type="nucleotide sequence ID" value="NZ_CP163439.1"/>
</dbReference>
<reference evidence="1" key="1">
    <citation type="submission" date="2024-07" db="EMBL/GenBank/DDBJ databases">
        <authorList>
            <person name="Yu S.T."/>
        </authorList>
    </citation>
    <scope>NUCLEOTIDE SEQUENCE</scope>
    <source>
        <strain evidence="1">R28</strain>
    </source>
</reference>
<accession>A0AB39PSL2</accession>
<sequence length="123" mass="13852">MTTTWRARCSRGHYLASKDVHTTLGPEDWDDTCRCKISPQQREASTETFGHEPVQDDREFFGEVSDDPPVCARCTRTIRAWLPVVIDQEPSGRVITRDQWIGYEVAVLWPCTSAIVLGIDAAA</sequence>
<proteinExistence type="predicted"/>
<name>A0AB39PSL2_9ACTN</name>
<gene>
    <name evidence="1" type="ORF">AB5J49_08140</name>
</gene>
<evidence type="ECO:0000313" key="1">
    <source>
        <dbReference type="EMBL" id="XDQ33287.1"/>
    </source>
</evidence>
<organism evidence="1">
    <name type="scientific">Streptomyces sp. R28</name>
    <dbReference type="NCBI Taxonomy" id="3238628"/>
    <lineage>
        <taxon>Bacteria</taxon>
        <taxon>Bacillati</taxon>
        <taxon>Actinomycetota</taxon>
        <taxon>Actinomycetes</taxon>
        <taxon>Kitasatosporales</taxon>
        <taxon>Streptomycetaceae</taxon>
        <taxon>Streptomyces</taxon>
    </lineage>
</organism>